<feature type="chain" id="PRO_5040945390" evidence="1">
    <location>
        <begin position="23"/>
        <end position="184"/>
    </location>
</feature>
<reference evidence="3" key="1">
    <citation type="submission" date="2022-01" db="EMBL/GenBank/DDBJ databases">
        <title>Genome sequence and assembly of Parabukholderia sp. RG36.</title>
        <authorList>
            <person name="Chhetri G."/>
        </authorList>
    </citation>
    <scope>NUCLEOTIDE SEQUENCE</scope>
    <source>
        <strain evidence="3">RG36</strain>
    </source>
</reference>
<evidence type="ECO:0000313" key="3">
    <source>
        <dbReference type="EMBL" id="MCG5076053.1"/>
    </source>
</evidence>
<name>A0A9X1RWZ9_9BURK</name>
<dbReference type="RefSeq" id="WP_238465895.1">
    <property type="nucleotide sequence ID" value="NZ_JAKLJA010000021.1"/>
</dbReference>
<evidence type="ECO:0000256" key="1">
    <source>
        <dbReference type="SAM" id="SignalP"/>
    </source>
</evidence>
<keyword evidence="4" id="KW-1185">Reference proteome</keyword>
<protein>
    <submittedName>
        <fullName evidence="3">DUF4142 domain-containing protein</fullName>
    </submittedName>
</protein>
<dbReference type="AlphaFoldDB" id="A0A9X1RWZ9"/>
<dbReference type="Pfam" id="PF13628">
    <property type="entry name" value="DUF4142"/>
    <property type="match status" value="1"/>
</dbReference>
<dbReference type="InterPro" id="IPR012347">
    <property type="entry name" value="Ferritin-like"/>
</dbReference>
<accession>A0A9X1RWZ9</accession>
<dbReference type="PANTHER" id="PTHR38593:SF1">
    <property type="entry name" value="BLR2558 PROTEIN"/>
    <property type="match status" value="1"/>
</dbReference>
<organism evidence="3 4">
    <name type="scientific">Paraburkholderia tagetis</name>
    <dbReference type="NCBI Taxonomy" id="2913261"/>
    <lineage>
        <taxon>Bacteria</taxon>
        <taxon>Pseudomonadati</taxon>
        <taxon>Pseudomonadota</taxon>
        <taxon>Betaproteobacteria</taxon>
        <taxon>Burkholderiales</taxon>
        <taxon>Burkholderiaceae</taxon>
        <taxon>Paraburkholderia</taxon>
    </lineage>
</organism>
<comment type="caution">
    <text evidence="3">The sequence shown here is derived from an EMBL/GenBank/DDBJ whole genome shotgun (WGS) entry which is preliminary data.</text>
</comment>
<feature type="signal peptide" evidence="1">
    <location>
        <begin position="1"/>
        <end position="22"/>
    </location>
</feature>
<feature type="domain" description="DUF4142" evidence="2">
    <location>
        <begin position="39"/>
        <end position="172"/>
    </location>
</feature>
<proteinExistence type="predicted"/>
<evidence type="ECO:0000259" key="2">
    <source>
        <dbReference type="Pfam" id="PF13628"/>
    </source>
</evidence>
<evidence type="ECO:0000313" key="4">
    <source>
        <dbReference type="Proteomes" id="UP001139308"/>
    </source>
</evidence>
<keyword evidence="1" id="KW-0732">Signal</keyword>
<dbReference type="PANTHER" id="PTHR38593">
    <property type="entry name" value="BLR2558 PROTEIN"/>
    <property type="match status" value="1"/>
</dbReference>
<dbReference type="InterPro" id="IPR025419">
    <property type="entry name" value="DUF4142"/>
</dbReference>
<sequence length="184" mass="19465">MKFALAAIACVLACGTPLCAQAQQTEAASTTAANPLPATDRAFVQTASMSSSTEIDAAKLAMHNTENKDVHAFARHMALDHTKLSAQLKIAAPQGVAVPVKNSDEAVLNSLRSLKGAAFDKAYVQKMGLQGHKDALQAFHKEAADGQNDNLKKAAQKALPTIEQHYRMAQALAQKVGEDMAAAR</sequence>
<dbReference type="Proteomes" id="UP001139308">
    <property type="component" value="Unassembled WGS sequence"/>
</dbReference>
<gene>
    <name evidence="3" type="ORF">L5014_22210</name>
</gene>
<dbReference type="EMBL" id="JAKLJA010000021">
    <property type="protein sequence ID" value="MCG5076053.1"/>
    <property type="molecule type" value="Genomic_DNA"/>
</dbReference>
<dbReference type="Gene3D" id="1.20.1260.10">
    <property type="match status" value="1"/>
</dbReference>